<name>A0A235CMM6_9GAMM</name>
<evidence type="ECO:0000256" key="4">
    <source>
        <dbReference type="ARBA" id="ARBA00022842"/>
    </source>
</evidence>
<feature type="binding site" evidence="8">
    <location>
        <position position="40"/>
    </location>
    <ligand>
        <name>Mg(2+)</name>
        <dbReference type="ChEBI" id="CHEBI:18420"/>
    </ligand>
</feature>
<dbReference type="EC" id="4.3.99.3" evidence="8"/>
<dbReference type="EMBL" id="SODO01000001">
    <property type="protein sequence ID" value="TDW62428.1"/>
    <property type="molecule type" value="Genomic_DNA"/>
</dbReference>
<dbReference type="InterPro" id="IPR007197">
    <property type="entry name" value="rSAM"/>
</dbReference>
<dbReference type="NCBIfam" id="TIGR03365">
    <property type="entry name" value="Bsubt_queE"/>
    <property type="match status" value="1"/>
</dbReference>
<dbReference type="PANTHER" id="PTHR42836">
    <property type="entry name" value="7-CARBOXY-7-DEAZAGUANINE SYNTHASE"/>
    <property type="match status" value="1"/>
</dbReference>
<comment type="pathway">
    <text evidence="8">Purine metabolism; 7-cyano-7-deazaguanine biosynthesis.</text>
</comment>
<dbReference type="PROSITE" id="PS51918">
    <property type="entry name" value="RADICAL_SAM"/>
    <property type="match status" value="1"/>
</dbReference>
<comment type="caution">
    <text evidence="10">The sequence shown here is derived from an EMBL/GenBank/DDBJ whole genome shotgun (WGS) entry which is preliminary data.</text>
</comment>
<keyword evidence="2 8" id="KW-0949">S-adenosyl-L-methionine</keyword>
<evidence type="ECO:0000313" key="12">
    <source>
        <dbReference type="Proteomes" id="UP000243640"/>
    </source>
</evidence>
<comment type="function">
    <text evidence="8">Catalyzes the complex heterocyclic radical-mediated conversion of 6-carboxy-5,6,7,8-tetrahydropterin (CPH4) to 7-carboxy-7-deazaguanine (CDG), a step common to the biosynthetic pathways of all 7-deazapurine-containing compounds.</text>
</comment>
<evidence type="ECO:0000256" key="7">
    <source>
        <dbReference type="ARBA" id="ARBA00023239"/>
    </source>
</evidence>
<dbReference type="InterPro" id="IPR058240">
    <property type="entry name" value="rSAM_sf"/>
</dbReference>
<dbReference type="UniPathway" id="UPA00391"/>
<dbReference type="GO" id="GO:0008616">
    <property type="term" value="P:tRNA queuosine(34) biosynthetic process"/>
    <property type="evidence" value="ECO:0007669"/>
    <property type="project" value="UniProtKB-UniRule"/>
</dbReference>
<evidence type="ECO:0000313" key="11">
    <source>
        <dbReference type="EMBL" id="TDW62428.1"/>
    </source>
</evidence>
<comment type="cofactor">
    <cofactor evidence="8">
        <name>S-adenosyl-L-methionine</name>
        <dbReference type="ChEBI" id="CHEBI:59789"/>
    </cofactor>
    <text evidence="8">Binds 1 S-adenosyl-L-methionine per subunit.</text>
</comment>
<feature type="binding site" evidence="8">
    <location>
        <position position="35"/>
    </location>
    <ligand>
        <name>[4Fe-4S] cluster</name>
        <dbReference type="ChEBI" id="CHEBI:49883"/>
        <note>4Fe-4S-S-AdoMet</note>
    </ligand>
</feature>
<keyword evidence="1 8" id="KW-0004">4Fe-4S</keyword>
<feature type="binding site" evidence="8">
    <location>
        <begin position="123"/>
        <end position="125"/>
    </location>
    <ligand>
        <name>S-adenosyl-L-methionine</name>
        <dbReference type="ChEBI" id="CHEBI:59789"/>
    </ligand>
</feature>
<dbReference type="Proteomes" id="UP000243640">
    <property type="component" value="Unassembled WGS sequence"/>
</dbReference>
<evidence type="ECO:0000313" key="13">
    <source>
        <dbReference type="Proteomes" id="UP000295058"/>
    </source>
</evidence>
<feature type="binding site" evidence="8">
    <location>
        <position position="27"/>
    </location>
    <ligand>
        <name>substrate</name>
    </ligand>
</feature>
<gene>
    <name evidence="8 10" type="primary">queE</name>
    <name evidence="10" type="ORF">B6S09_06260</name>
    <name evidence="11" type="ORF">LY04_00495</name>
</gene>
<reference evidence="10 12" key="1">
    <citation type="submission" date="2017-08" db="EMBL/GenBank/DDBJ databases">
        <title>Draft Genome Sequence of the Marine Bacterium Oceanimonas baumannii ATCC 700832.</title>
        <authorList>
            <person name="Mcclelland W.D."/>
            <person name="Brennan M.A."/>
            <person name="Trachtenberg A.M."/>
            <person name="Maclea K.S."/>
        </authorList>
    </citation>
    <scope>NUCLEOTIDE SEQUENCE [LARGE SCALE GENOMIC DNA]</scope>
    <source>
        <strain evidence="10 12">ATCC 700832</strain>
    </source>
</reference>
<sequence length="238" mass="26148">MIAISEIFGPTIQGEGALTGVPTVFVRTGGCDFRCSWCDTLYAVEPRFRADWTPMSAGAVLAEVERLSGGRPLLITLSGGNPALQPLGDLLQLGHDKGYTFAIETQGSKAQKWFGQLDHLTLSPKPPSSGMAFSQSRFGECLAAAGEHTRVTLKLVIADETDYRWAREFAAQYPQLPLTLQPCNPVPATPDEPERETDLDALNARLRWLVDKVTADGWFEARVLPQLHVIIWNNERGV</sequence>
<dbReference type="GO" id="GO:1904047">
    <property type="term" value="F:S-adenosyl-L-methionine binding"/>
    <property type="evidence" value="ECO:0007669"/>
    <property type="project" value="UniProtKB-UniRule"/>
</dbReference>
<dbReference type="Pfam" id="PF04055">
    <property type="entry name" value="Radical_SAM"/>
    <property type="match status" value="1"/>
</dbReference>
<dbReference type="SFLD" id="SFLDS00029">
    <property type="entry name" value="Radical_SAM"/>
    <property type="match status" value="1"/>
</dbReference>
<evidence type="ECO:0000256" key="6">
    <source>
        <dbReference type="ARBA" id="ARBA00023014"/>
    </source>
</evidence>
<feature type="binding site" evidence="8">
    <location>
        <begin position="37"/>
        <end position="39"/>
    </location>
    <ligand>
        <name>S-adenosyl-L-methionine</name>
        <dbReference type="ChEBI" id="CHEBI:59789"/>
    </ligand>
</feature>
<dbReference type="RefSeq" id="WP_094277645.1">
    <property type="nucleotide sequence ID" value="NZ_JBLWZI010000003.1"/>
</dbReference>
<dbReference type="InterPro" id="IPR013785">
    <property type="entry name" value="Aldolase_TIM"/>
</dbReference>
<dbReference type="SUPFAM" id="SSF102114">
    <property type="entry name" value="Radical SAM enzymes"/>
    <property type="match status" value="1"/>
</dbReference>
<dbReference type="OrthoDB" id="9792276at2"/>
<comment type="subunit">
    <text evidence="8">Homodimer.</text>
</comment>
<keyword evidence="4 8" id="KW-0460">Magnesium</keyword>
<dbReference type="HAMAP" id="MF_00917">
    <property type="entry name" value="QueE"/>
    <property type="match status" value="1"/>
</dbReference>
<reference evidence="11 13" key="2">
    <citation type="submission" date="2019-03" db="EMBL/GenBank/DDBJ databases">
        <title>Genomic Encyclopedia of Archaeal and Bacterial Type Strains, Phase II (KMG-II): from individual species to whole genera.</title>
        <authorList>
            <person name="Goeker M."/>
        </authorList>
    </citation>
    <scope>NUCLEOTIDE SEQUENCE [LARGE SCALE GENOMIC DNA]</scope>
    <source>
        <strain evidence="11 13">DSM 15594</strain>
    </source>
</reference>
<evidence type="ECO:0000256" key="1">
    <source>
        <dbReference type="ARBA" id="ARBA00022485"/>
    </source>
</evidence>
<dbReference type="PANTHER" id="PTHR42836:SF1">
    <property type="entry name" value="7-CARBOXY-7-DEAZAGUANINE SYNTHASE"/>
    <property type="match status" value="1"/>
</dbReference>
<evidence type="ECO:0000256" key="5">
    <source>
        <dbReference type="ARBA" id="ARBA00023004"/>
    </source>
</evidence>
<proteinExistence type="inferred from homology"/>
<keyword evidence="13" id="KW-1185">Reference proteome</keyword>
<dbReference type="GO" id="GO:0016840">
    <property type="term" value="F:carbon-nitrogen lyase activity"/>
    <property type="evidence" value="ECO:0007669"/>
    <property type="project" value="UniProtKB-UniRule"/>
</dbReference>
<comment type="caution">
    <text evidence="8">Lacks conserved residue(s) required for the propagation of feature annotation.</text>
</comment>
<feature type="domain" description="Radical SAM core" evidence="9">
    <location>
        <begin position="18"/>
        <end position="234"/>
    </location>
</feature>
<comment type="cofactor">
    <cofactor evidence="8">
        <name>Mg(2+)</name>
        <dbReference type="ChEBI" id="CHEBI:18420"/>
    </cofactor>
</comment>
<feature type="binding site" evidence="8">
    <location>
        <position position="31"/>
    </location>
    <ligand>
        <name>[4Fe-4S] cluster</name>
        <dbReference type="ChEBI" id="CHEBI:49883"/>
        <note>4Fe-4S-S-AdoMet</note>
    </ligand>
</feature>
<evidence type="ECO:0000256" key="2">
    <source>
        <dbReference type="ARBA" id="ARBA00022691"/>
    </source>
</evidence>
<feature type="binding site" evidence="8">
    <location>
        <position position="78"/>
    </location>
    <ligand>
        <name>substrate</name>
    </ligand>
</feature>
<dbReference type="EMBL" id="NQJF01000004">
    <property type="protein sequence ID" value="OYD25277.1"/>
    <property type="molecule type" value="Genomic_DNA"/>
</dbReference>
<comment type="catalytic activity">
    <reaction evidence="8">
        <text>6-carboxy-5,6,7,8-tetrahydropterin + H(+) = 7-carboxy-7-carbaguanine + NH4(+)</text>
        <dbReference type="Rhea" id="RHEA:27974"/>
        <dbReference type="ChEBI" id="CHEBI:15378"/>
        <dbReference type="ChEBI" id="CHEBI:28938"/>
        <dbReference type="ChEBI" id="CHEBI:61032"/>
        <dbReference type="ChEBI" id="CHEBI:61036"/>
        <dbReference type="EC" id="4.3.99.3"/>
    </reaction>
</comment>
<dbReference type="Gene3D" id="3.20.20.70">
    <property type="entry name" value="Aldolase class I"/>
    <property type="match status" value="1"/>
</dbReference>
<feature type="binding site" evidence="8">
    <location>
        <position position="38"/>
    </location>
    <ligand>
        <name>[4Fe-4S] cluster</name>
        <dbReference type="ChEBI" id="CHEBI:49883"/>
        <note>4Fe-4S-S-AdoMet</note>
    </ligand>
</feature>
<accession>A0A235CMM6</accession>
<dbReference type="PIRSF" id="PIRSF000370">
    <property type="entry name" value="QueE"/>
    <property type="match status" value="1"/>
</dbReference>
<evidence type="ECO:0000256" key="8">
    <source>
        <dbReference type="HAMAP-Rule" id="MF_00917"/>
    </source>
</evidence>
<dbReference type="InterPro" id="IPR017742">
    <property type="entry name" value="Deazaguanine_synth"/>
</dbReference>
<dbReference type="Proteomes" id="UP000295058">
    <property type="component" value="Unassembled WGS sequence"/>
</dbReference>
<dbReference type="GO" id="GO:0051539">
    <property type="term" value="F:4 iron, 4 sulfur cluster binding"/>
    <property type="evidence" value="ECO:0007669"/>
    <property type="project" value="UniProtKB-UniRule"/>
</dbReference>
<comment type="cofactor">
    <cofactor evidence="8">
        <name>[4Fe-4S] cluster</name>
        <dbReference type="ChEBI" id="CHEBI:49883"/>
    </cofactor>
    <text evidence="8">Binds 1 [4Fe-4S] cluster. The cluster is coordinated with 3 cysteines and an exchangeable S-adenosyl-L-methionine.</text>
</comment>
<keyword evidence="3 8" id="KW-0479">Metal-binding</keyword>
<feature type="binding site" evidence="8">
    <location>
        <begin position="12"/>
        <end position="14"/>
    </location>
    <ligand>
        <name>substrate</name>
    </ligand>
</feature>
<dbReference type="AlphaFoldDB" id="A0A235CMM6"/>
<dbReference type="InterPro" id="IPR024924">
    <property type="entry name" value="7-CO-7-deazaguanine_synth-like"/>
</dbReference>
<keyword evidence="7 8" id="KW-0456">Lyase</keyword>
<organism evidence="10 12">
    <name type="scientific">Oceanimonas baumannii</name>
    <dbReference type="NCBI Taxonomy" id="129578"/>
    <lineage>
        <taxon>Bacteria</taxon>
        <taxon>Pseudomonadati</taxon>
        <taxon>Pseudomonadota</taxon>
        <taxon>Gammaproteobacteria</taxon>
        <taxon>Aeromonadales</taxon>
        <taxon>Aeromonadaceae</taxon>
        <taxon>Oceanimonas</taxon>
    </lineage>
</organism>
<keyword evidence="5 8" id="KW-0408">Iron</keyword>
<comment type="similarity">
    <text evidence="8">Belongs to the radical SAM superfamily. 7-carboxy-7-deazaguanine synthase family.</text>
</comment>
<protein>
    <recommendedName>
        <fullName evidence="8">7-carboxy-7-deazaguanine synthase</fullName>
        <shortName evidence="8">CDG synthase</shortName>
        <ecNumber evidence="8">4.3.99.3</ecNumber>
    </recommendedName>
    <alternativeName>
        <fullName evidence="8">Queuosine biosynthesis protein QueE</fullName>
    </alternativeName>
</protein>
<dbReference type="SFLD" id="SFLDF00357">
    <property type="entry name" value="ExsD-like"/>
    <property type="match status" value="1"/>
</dbReference>
<keyword evidence="6 8" id="KW-0411">Iron-sulfur</keyword>
<evidence type="ECO:0000259" key="9">
    <source>
        <dbReference type="PROSITE" id="PS51918"/>
    </source>
</evidence>
<dbReference type="GO" id="GO:0000287">
    <property type="term" value="F:magnesium ion binding"/>
    <property type="evidence" value="ECO:0007669"/>
    <property type="project" value="UniProtKB-UniRule"/>
</dbReference>
<evidence type="ECO:0000256" key="3">
    <source>
        <dbReference type="ARBA" id="ARBA00022723"/>
    </source>
</evidence>
<feature type="binding site" evidence="8">
    <location>
        <position position="80"/>
    </location>
    <ligand>
        <name>S-adenosyl-L-methionine</name>
        <dbReference type="ChEBI" id="CHEBI:59789"/>
    </ligand>
</feature>
<evidence type="ECO:0000313" key="10">
    <source>
        <dbReference type="EMBL" id="OYD25277.1"/>
    </source>
</evidence>
<keyword evidence="8" id="KW-0671">Queuosine biosynthesis</keyword>